<proteinExistence type="predicted"/>
<evidence type="ECO:0000313" key="4">
    <source>
        <dbReference type="Proteomes" id="UP001595891"/>
    </source>
</evidence>
<keyword evidence="1" id="KW-0456">Lyase</keyword>
<evidence type="ECO:0000259" key="2">
    <source>
        <dbReference type="Pfam" id="PF04909"/>
    </source>
</evidence>
<organism evidence="3 4">
    <name type="scientific">Sphaerisporangium corydalis</name>
    <dbReference type="NCBI Taxonomy" id="1441875"/>
    <lineage>
        <taxon>Bacteria</taxon>
        <taxon>Bacillati</taxon>
        <taxon>Actinomycetota</taxon>
        <taxon>Actinomycetes</taxon>
        <taxon>Streptosporangiales</taxon>
        <taxon>Streptosporangiaceae</taxon>
        <taxon>Sphaerisporangium</taxon>
    </lineage>
</organism>
<evidence type="ECO:0000313" key="3">
    <source>
        <dbReference type="EMBL" id="MFC4587291.1"/>
    </source>
</evidence>
<dbReference type="PANTHER" id="PTHR21240">
    <property type="entry name" value="2-AMINO-3-CARBOXYLMUCONATE-6-SEMIALDEHYDE DECARBOXYLASE"/>
    <property type="match status" value="1"/>
</dbReference>
<dbReference type="InterPro" id="IPR032466">
    <property type="entry name" value="Metal_Hydrolase"/>
</dbReference>
<name>A0ABV9ECN9_9ACTN</name>
<protein>
    <submittedName>
        <fullName evidence="3">Amidohydrolase family protein</fullName>
    </submittedName>
</protein>
<evidence type="ECO:0000256" key="1">
    <source>
        <dbReference type="ARBA" id="ARBA00023239"/>
    </source>
</evidence>
<gene>
    <name evidence="3" type="ORF">ACFO8L_14450</name>
</gene>
<dbReference type="PANTHER" id="PTHR21240:SF28">
    <property type="entry name" value="ISO-OROTATE DECARBOXYLASE (EUROFUNG)"/>
    <property type="match status" value="1"/>
</dbReference>
<dbReference type="Gene3D" id="3.20.20.140">
    <property type="entry name" value="Metal-dependent hydrolases"/>
    <property type="match status" value="1"/>
</dbReference>
<dbReference type="Pfam" id="PF04909">
    <property type="entry name" value="Amidohydro_2"/>
    <property type="match status" value="1"/>
</dbReference>
<keyword evidence="4" id="KW-1185">Reference proteome</keyword>
<comment type="caution">
    <text evidence="3">The sequence shown here is derived from an EMBL/GenBank/DDBJ whole genome shotgun (WGS) entry which is preliminary data.</text>
</comment>
<dbReference type="SUPFAM" id="SSF51556">
    <property type="entry name" value="Metallo-dependent hydrolases"/>
    <property type="match status" value="1"/>
</dbReference>
<dbReference type="InterPro" id="IPR032465">
    <property type="entry name" value="ACMSD"/>
</dbReference>
<dbReference type="EMBL" id="JBHSFN010000008">
    <property type="protein sequence ID" value="MFC4587291.1"/>
    <property type="molecule type" value="Genomic_DNA"/>
</dbReference>
<dbReference type="Proteomes" id="UP001595891">
    <property type="component" value="Unassembled WGS sequence"/>
</dbReference>
<dbReference type="InterPro" id="IPR006680">
    <property type="entry name" value="Amidohydro-rel"/>
</dbReference>
<sequence length="380" mass="42992">MWNGYPVVDADGHVIEPGTLWEQYVEPAFRDTCLRVERDRLDGDRLIIEGRPSRLIRRLGGVPYDPEQPIHDWNTLQLKEYASFLESSPPASYDGAARVRWLDEQDIEATLLFPSLGLIWPREVDPASPYAVAHFRAYNRWMADYASADPGRIVPVGQLSLSPLLGLAEEVKALDAAGFRHVMLPHGVTGHLDTRLDPFWAAAQHHGMVVHLHKVAVPHLLPLPLPTSVHSSGPGAFFNHVNEILPGQLFLAGLLDARVPDRFPGLRFAFHECNIGWLPAWLERAQESYETLRETGRPTPDHLPHHYLYERDTFFFSTGLGERLERLPEELHSRVLLATDFPHPGTPFRPREEWEPVLEGLPAKLRPALLGENALRLLDK</sequence>
<reference evidence="4" key="1">
    <citation type="journal article" date="2019" name="Int. J. Syst. Evol. Microbiol.">
        <title>The Global Catalogue of Microorganisms (GCM) 10K type strain sequencing project: providing services to taxonomists for standard genome sequencing and annotation.</title>
        <authorList>
            <consortium name="The Broad Institute Genomics Platform"/>
            <consortium name="The Broad Institute Genome Sequencing Center for Infectious Disease"/>
            <person name="Wu L."/>
            <person name="Ma J."/>
        </authorList>
    </citation>
    <scope>NUCLEOTIDE SEQUENCE [LARGE SCALE GENOMIC DNA]</scope>
    <source>
        <strain evidence="4">CCUG 49560</strain>
    </source>
</reference>
<dbReference type="RefSeq" id="WP_262844037.1">
    <property type="nucleotide sequence ID" value="NZ_JANZYP010000024.1"/>
</dbReference>
<feature type="domain" description="Amidohydrolase-related" evidence="2">
    <location>
        <begin position="134"/>
        <end position="379"/>
    </location>
</feature>
<accession>A0ABV9ECN9</accession>